<dbReference type="InterPro" id="IPR008258">
    <property type="entry name" value="Transglycosylase_SLT_dom_1"/>
</dbReference>
<dbReference type="RefSeq" id="WP_236098074.1">
    <property type="nucleotide sequence ID" value="NZ_JAKGUD010000002.1"/>
</dbReference>
<protein>
    <submittedName>
        <fullName evidence="3">Transglycosylase SLT domain-containing protein</fullName>
    </submittedName>
</protein>
<sequence length="211" mass="24145">MIHRIRSVVLVVLCVLLYSSTAGWAMSHMEKAKALDEYIREQYRSSSQFKTQEKEASSKEGLRRAIAKGFRHYNGEVSWAKALEYAGYVIEACDKYGINDPALIAGMIVKESRVRPRARSRYAYGLMQIYWKVHRKSIARTFPWIKNTESLMSPRNNILVGTWIFSNYLKSAGGNVEKALHRYLGANSSRYVSKIMSYRGTMRRNAAAVSK</sequence>
<reference evidence="3 4" key="1">
    <citation type="submission" date="2022-01" db="EMBL/GenBank/DDBJ databases">
        <title>Dethiosulfovibrio faecalis sp. nov., a novel proteolytic, non-sulfur-reducing bacterium isolated from a marine aquaculture solid waste bioreactor.</title>
        <authorList>
            <person name="Grabowski S."/>
            <person name="Apolinario E."/>
            <person name="Schneider N."/>
            <person name="Marshall C.W."/>
            <person name="Sowers K.R."/>
        </authorList>
    </citation>
    <scope>NUCLEOTIDE SEQUENCE [LARGE SCALE GENOMIC DNA]</scope>
    <source>
        <strain evidence="3 4">DSM 12537</strain>
    </source>
</reference>
<organism evidence="3 4">
    <name type="scientific">Dethiosulfovibrio marinus</name>
    <dbReference type="NCBI Taxonomy" id="133532"/>
    <lineage>
        <taxon>Bacteria</taxon>
        <taxon>Thermotogati</taxon>
        <taxon>Synergistota</taxon>
        <taxon>Synergistia</taxon>
        <taxon>Synergistales</taxon>
        <taxon>Dethiosulfovibrionaceae</taxon>
        <taxon>Dethiosulfovibrio</taxon>
    </lineage>
</organism>
<dbReference type="Proteomes" id="UP001200430">
    <property type="component" value="Unassembled WGS sequence"/>
</dbReference>
<feature type="signal peptide" evidence="1">
    <location>
        <begin position="1"/>
        <end position="24"/>
    </location>
</feature>
<accession>A0ABS9EMT7</accession>
<feature type="domain" description="Transglycosylase SLT" evidence="2">
    <location>
        <begin position="88"/>
        <end position="183"/>
    </location>
</feature>
<gene>
    <name evidence="3" type="ORF">L2W38_01975</name>
</gene>
<evidence type="ECO:0000259" key="2">
    <source>
        <dbReference type="Pfam" id="PF01464"/>
    </source>
</evidence>
<dbReference type="InterPro" id="IPR023346">
    <property type="entry name" value="Lysozyme-like_dom_sf"/>
</dbReference>
<evidence type="ECO:0000256" key="1">
    <source>
        <dbReference type="SAM" id="SignalP"/>
    </source>
</evidence>
<comment type="caution">
    <text evidence="3">The sequence shown here is derived from an EMBL/GenBank/DDBJ whole genome shotgun (WGS) entry which is preliminary data.</text>
</comment>
<feature type="chain" id="PRO_5045763638" evidence="1">
    <location>
        <begin position="25"/>
        <end position="211"/>
    </location>
</feature>
<keyword evidence="4" id="KW-1185">Reference proteome</keyword>
<evidence type="ECO:0000313" key="4">
    <source>
        <dbReference type="Proteomes" id="UP001200430"/>
    </source>
</evidence>
<evidence type="ECO:0000313" key="3">
    <source>
        <dbReference type="EMBL" id="MCF4141586.1"/>
    </source>
</evidence>
<dbReference type="Gene3D" id="1.10.530.10">
    <property type="match status" value="1"/>
</dbReference>
<keyword evidence="1" id="KW-0732">Signal</keyword>
<proteinExistence type="predicted"/>
<dbReference type="Pfam" id="PF01464">
    <property type="entry name" value="SLT"/>
    <property type="match status" value="1"/>
</dbReference>
<dbReference type="EMBL" id="JAKGUD010000002">
    <property type="protein sequence ID" value="MCF4141586.1"/>
    <property type="molecule type" value="Genomic_DNA"/>
</dbReference>
<dbReference type="SUPFAM" id="SSF53955">
    <property type="entry name" value="Lysozyme-like"/>
    <property type="match status" value="1"/>
</dbReference>
<name>A0ABS9EMT7_9BACT</name>